<dbReference type="Gene3D" id="1.10.287.1490">
    <property type="match status" value="1"/>
</dbReference>
<evidence type="ECO:0000313" key="3">
    <source>
        <dbReference type="Proteomes" id="UP001521184"/>
    </source>
</evidence>
<feature type="coiled-coil region" evidence="1">
    <location>
        <begin position="70"/>
        <end position="97"/>
    </location>
</feature>
<name>A0ABR3TYP7_9PEZI</name>
<dbReference type="EMBL" id="JAKEKT020000013">
    <property type="protein sequence ID" value="KAL1647129.1"/>
    <property type="molecule type" value="Genomic_DNA"/>
</dbReference>
<keyword evidence="3" id="KW-1185">Reference proteome</keyword>
<evidence type="ECO:0000313" key="2">
    <source>
        <dbReference type="EMBL" id="KAL1647129.1"/>
    </source>
</evidence>
<dbReference type="Proteomes" id="UP001521184">
    <property type="component" value="Unassembled WGS sequence"/>
</dbReference>
<evidence type="ECO:0000256" key="1">
    <source>
        <dbReference type="SAM" id="Coils"/>
    </source>
</evidence>
<proteinExistence type="predicted"/>
<sequence>MSRINSSKPPRLENEHVMAAFADLATAHQALQGPVATEEERTQHLQRFHTSALIVISDLSSEIGAMRGIMNTDEETIQGLERSLTNAQNQSMRYQESLVETRDTIQALKDDVSTKDETICAANSSAAAASTRETQHLATITDLRDKVYKLLTDHGRTETDLRTELRAATNRAANLNNRVDDLFALVDRANDHAAAMRSERDVRVAAANDRADGLSARLAEVVAEVALERACRTPLPPDDDDYDLTSSIPDLCAVM</sequence>
<keyword evidence="1" id="KW-0175">Coiled coil</keyword>
<protein>
    <submittedName>
        <fullName evidence="2">Uncharacterized protein</fullName>
    </submittedName>
</protein>
<reference evidence="2 3" key="1">
    <citation type="journal article" date="2023" name="Plant Dis.">
        <title>First Report of Diplodia intermedia Causing Canker and Dieback Diseases on Apple Trees in Canada.</title>
        <authorList>
            <person name="Ellouze W."/>
            <person name="Ilyukhin E."/>
            <person name="Sulman M."/>
            <person name="Ali S."/>
        </authorList>
    </citation>
    <scope>NUCLEOTIDE SEQUENCE [LARGE SCALE GENOMIC DNA]</scope>
    <source>
        <strain evidence="2 3">M45-28</strain>
    </source>
</reference>
<feature type="coiled-coil region" evidence="1">
    <location>
        <begin position="158"/>
        <end position="185"/>
    </location>
</feature>
<gene>
    <name evidence="2" type="ORF">SLS58_002900</name>
</gene>
<organism evidence="2 3">
    <name type="scientific">Diplodia intermedia</name>
    <dbReference type="NCBI Taxonomy" id="856260"/>
    <lineage>
        <taxon>Eukaryota</taxon>
        <taxon>Fungi</taxon>
        <taxon>Dikarya</taxon>
        <taxon>Ascomycota</taxon>
        <taxon>Pezizomycotina</taxon>
        <taxon>Dothideomycetes</taxon>
        <taxon>Dothideomycetes incertae sedis</taxon>
        <taxon>Botryosphaeriales</taxon>
        <taxon>Botryosphaeriaceae</taxon>
        <taxon>Diplodia</taxon>
    </lineage>
</organism>
<comment type="caution">
    <text evidence="2">The sequence shown here is derived from an EMBL/GenBank/DDBJ whole genome shotgun (WGS) entry which is preliminary data.</text>
</comment>
<accession>A0ABR3TYP7</accession>